<keyword evidence="2" id="KW-0732">Signal</keyword>
<dbReference type="AlphaFoldDB" id="A0A7S2LE74"/>
<gene>
    <name evidence="3" type="ORF">SMAR0320_LOCUS11291</name>
</gene>
<protein>
    <submittedName>
        <fullName evidence="3">Uncharacterized protein</fullName>
    </submittedName>
</protein>
<sequence length="188" mass="20674">MHTFIACLLLASICSSPAAAFITQAPPQSGRSSHLQSSPLFEPEKNDDETSNDFQGFNPFTPGAKMPTKGGFGILSDNERKQPPPSTPGGQISPRQMKMKEITTELLMCISDDESVSELLLSHEEFLLDQLNNVDAVLEPDSVLTPDMTRSQRFQRYGEVMQERIDGARAPAAKKALSALKDFVMSRE</sequence>
<evidence type="ECO:0000256" key="2">
    <source>
        <dbReference type="SAM" id="SignalP"/>
    </source>
</evidence>
<feature type="chain" id="PRO_5030928652" evidence="2">
    <location>
        <begin position="21"/>
        <end position="188"/>
    </location>
</feature>
<evidence type="ECO:0000313" key="3">
    <source>
        <dbReference type="EMBL" id="CAD9603819.1"/>
    </source>
</evidence>
<evidence type="ECO:0000256" key="1">
    <source>
        <dbReference type="SAM" id="MobiDB-lite"/>
    </source>
</evidence>
<feature type="region of interest" description="Disordered" evidence="1">
    <location>
        <begin position="24"/>
        <end position="96"/>
    </location>
</feature>
<dbReference type="EMBL" id="HBGZ01015791">
    <property type="protein sequence ID" value="CAD9603819.1"/>
    <property type="molecule type" value="Transcribed_RNA"/>
</dbReference>
<organism evidence="3">
    <name type="scientific">Skeletonema marinoi</name>
    <dbReference type="NCBI Taxonomy" id="267567"/>
    <lineage>
        <taxon>Eukaryota</taxon>
        <taxon>Sar</taxon>
        <taxon>Stramenopiles</taxon>
        <taxon>Ochrophyta</taxon>
        <taxon>Bacillariophyta</taxon>
        <taxon>Coscinodiscophyceae</taxon>
        <taxon>Thalassiosirophycidae</taxon>
        <taxon>Thalassiosirales</taxon>
        <taxon>Skeletonemataceae</taxon>
        <taxon>Skeletonema</taxon>
        <taxon>Skeletonema marinoi-dohrnii complex</taxon>
    </lineage>
</organism>
<reference evidence="3" key="1">
    <citation type="submission" date="2021-01" db="EMBL/GenBank/DDBJ databases">
        <authorList>
            <person name="Corre E."/>
            <person name="Pelletier E."/>
            <person name="Niang G."/>
            <person name="Scheremetjew M."/>
            <person name="Finn R."/>
            <person name="Kale V."/>
            <person name="Holt S."/>
            <person name="Cochrane G."/>
            <person name="Meng A."/>
            <person name="Brown T."/>
            <person name="Cohen L."/>
        </authorList>
    </citation>
    <scope>NUCLEOTIDE SEQUENCE</scope>
    <source>
        <strain evidence="3">SM1012Den-03</strain>
    </source>
</reference>
<feature type="compositionally biased region" description="Polar residues" evidence="1">
    <location>
        <begin position="25"/>
        <end position="39"/>
    </location>
</feature>
<name>A0A7S2LE74_9STRA</name>
<proteinExistence type="predicted"/>
<accession>A0A7S2LE74</accession>
<feature type="signal peptide" evidence="2">
    <location>
        <begin position="1"/>
        <end position="20"/>
    </location>
</feature>